<evidence type="ECO:0000313" key="2">
    <source>
        <dbReference type="Proteomes" id="UP000184603"/>
    </source>
</evidence>
<accession>A0A1M7YKL3</accession>
<gene>
    <name evidence="1" type="ORF">SAMN02745220_04969</name>
</gene>
<reference evidence="1 2" key="1">
    <citation type="submission" date="2016-12" db="EMBL/GenBank/DDBJ databases">
        <authorList>
            <person name="Song W.-J."/>
            <person name="Kurnit D.M."/>
        </authorList>
    </citation>
    <scope>NUCLEOTIDE SEQUENCE [LARGE SCALE GENOMIC DNA]</scope>
    <source>
        <strain evidence="1 2">DSM 18488</strain>
    </source>
</reference>
<protein>
    <submittedName>
        <fullName evidence="1">Uncharacterized protein</fullName>
    </submittedName>
</protein>
<evidence type="ECO:0000313" key="1">
    <source>
        <dbReference type="EMBL" id="SHO53159.1"/>
    </source>
</evidence>
<dbReference type="EMBL" id="FRFE01000048">
    <property type="protein sequence ID" value="SHO53159.1"/>
    <property type="molecule type" value="Genomic_DNA"/>
</dbReference>
<proteinExistence type="predicted"/>
<name>A0A1M7YKL3_9BACT</name>
<dbReference type="Proteomes" id="UP000184603">
    <property type="component" value="Unassembled WGS sequence"/>
</dbReference>
<organism evidence="1 2">
    <name type="scientific">Desulfopila aestuarii DSM 18488</name>
    <dbReference type="NCBI Taxonomy" id="1121416"/>
    <lineage>
        <taxon>Bacteria</taxon>
        <taxon>Pseudomonadati</taxon>
        <taxon>Thermodesulfobacteriota</taxon>
        <taxon>Desulfobulbia</taxon>
        <taxon>Desulfobulbales</taxon>
        <taxon>Desulfocapsaceae</taxon>
        <taxon>Desulfopila</taxon>
    </lineage>
</organism>
<keyword evidence="2" id="KW-1185">Reference proteome</keyword>
<dbReference type="STRING" id="1121416.SAMN02745220_04969"/>
<sequence length="65" mass="7616">MKPKCKLIGENDNVFNLLALTRKALREHGKQYLLDCFEKDISKIQRNGGTYDDVLRIIMQYVEVE</sequence>
<dbReference type="AlphaFoldDB" id="A0A1M7YKL3"/>